<gene>
    <name evidence="6" type="ORF">DK847_18645</name>
</gene>
<dbReference type="GO" id="GO:0030288">
    <property type="term" value="C:outer membrane-bounded periplasmic space"/>
    <property type="evidence" value="ECO:0007669"/>
    <property type="project" value="TreeGrafter"/>
</dbReference>
<dbReference type="Pfam" id="PF13416">
    <property type="entry name" value="SBP_bac_8"/>
    <property type="match status" value="1"/>
</dbReference>
<evidence type="ECO:0000313" key="7">
    <source>
        <dbReference type="Proteomes" id="UP000248795"/>
    </source>
</evidence>
<dbReference type="PANTHER" id="PTHR30006">
    <property type="entry name" value="THIAMINE-BINDING PERIPLASMIC PROTEIN-RELATED"/>
    <property type="match status" value="1"/>
</dbReference>
<dbReference type="AlphaFoldDB" id="A0A2W2AP83"/>
<dbReference type="RefSeq" id="WP_111200096.1">
    <property type="nucleotide sequence ID" value="NZ_QKVK01000011.1"/>
</dbReference>
<evidence type="ECO:0000256" key="2">
    <source>
        <dbReference type="ARBA" id="ARBA00008520"/>
    </source>
</evidence>
<evidence type="ECO:0000256" key="4">
    <source>
        <dbReference type="ARBA" id="ARBA00022729"/>
    </source>
</evidence>
<dbReference type="GO" id="GO:0030975">
    <property type="term" value="F:thiamine binding"/>
    <property type="evidence" value="ECO:0007669"/>
    <property type="project" value="TreeGrafter"/>
</dbReference>
<dbReference type="InterPro" id="IPR006059">
    <property type="entry name" value="SBP"/>
</dbReference>
<dbReference type="PROSITE" id="PS51318">
    <property type="entry name" value="TAT"/>
    <property type="match status" value="1"/>
</dbReference>
<keyword evidence="5" id="KW-0574">Periplasm</keyword>
<comment type="subcellular location">
    <subcellularLocation>
        <location evidence="1">Periplasm</location>
    </subcellularLocation>
</comment>
<comment type="caution">
    <text evidence="6">The sequence shown here is derived from an EMBL/GenBank/DDBJ whole genome shotgun (WGS) entry which is preliminary data.</text>
</comment>
<evidence type="ECO:0000313" key="6">
    <source>
        <dbReference type="EMBL" id="PZF75392.1"/>
    </source>
</evidence>
<proteinExistence type="inferred from homology"/>
<dbReference type="EMBL" id="QKVK01000011">
    <property type="protein sequence ID" value="PZF75392.1"/>
    <property type="molecule type" value="Genomic_DNA"/>
</dbReference>
<evidence type="ECO:0000256" key="3">
    <source>
        <dbReference type="ARBA" id="ARBA00022448"/>
    </source>
</evidence>
<evidence type="ECO:0000256" key="5">
    <source>
        <dbReference type="ARBA" id="ARBA00022764"/>
    </source>
</evidence>
<sequence length="369" mass="39818">MKDKAFLNDLAREGAIAFKSGRLDRRSFLMLCGLAGVATLAVKAGDAEAAANEIVMWNWGGESESCHGSAIGKPFTAATGIPLKFDTSGPLQGKIKEMVDSGKVTADVCDADGFDAIALGKSGHLEAIDYNIVNKKQIKDGFAWDYGVCVIFYGYAFMYDTKAFGDNPPQGWADFYDTAKFPGKRSLYKWANGSIESALVADGVPKDKVYPCDVPRAITKIKTIKGDSLYWGSGSEAHDMIVNGEVAMGMIWQNRGKTIEERTNGRYKMVMNEAIAMPGAYIVPRGNPAGRDNVMKFIAQALQVDSQLAILDCLGMTPSNPEAFAKIPEAMAPYAVNSAQNIDKVIFNDPVWWADNGGDAVNAFLDAIG</sequence>
<comment type="similarity">
    <text evidence="2">Belongs to the bacterial solute-binding protein 1 family.</text>
</comment>
<accession>A0A2W2AP83</accession>
<dbReference type="Gene3D" id="3.40.190.10">
    <property type="entry name" value="Periplasmic binding protein-like II"/>
    <property type="match status" value="2"/>
</dbReference>
<keyword evidence="4" id="KW-0732">Signal</keyword>
<keyword evidence="7" id="KW-1185">Reference proteome</keyword>
<dbReference type="PANTHER" id="PTHR30006:SF3">
    <property type="entry name" value="THIAMINE-BINDING PERIPLASMIC PROTEIN"/>
    <property type="match status" value="1"/>
</dbReference>
<dbReference type="GO" id="GO:0015888">
    <property type="term" value="P:thiamine transport"/>
    <property type="evidence" value="ECO:0007669"/>
    <property type="project" value="TreeGrafter"/>
</dbReference>
<evidence type="ECO:0000256" key="1">
    <source>
        <dbReference type="ARBA" id="ARBA00004418"/>
    </source>
</evidence>
<dbReference type="GO" id="GO:0030976">
    <property type="term" value="F:thiamine pyrophosphate binding"/>
    <property type="evidence" value="ECO:0007669"/>
    <property type="project" value="TreeGrafter"/>
</dbReference>
<protein>
    <submittedName>
        <fullName evidence="6">Polyamine ABC transporter substrate-binding protein</fullName>
    </submittedName>
</protein>
<dbReference type="SUPFAM" id="SSF53850">
    <property type="entry name" value="Periplasmic binding protein-like II"/>
    <property type="match status" value="1"/>
</dbReference>
<dbReference type="Proteomes" id="UP000248795">
    <property type="component" value="Unassembled WGS sequence"/>
</dbReference>
<name>A0A2W2AP83_9HYPH</name>
<keyword evidence="3" id="KW-0813">Transport</keyword>
<reference evidence="7" key="1">
    <citation type="submission" date="2018-06" db="EMBL/GenBank/DDBJ databases">
        <title>Aestuariibacter litoralis strain KCTC 52945T.</title>
        <authorList>
            <person name="Li X."/>
            <person name="Salam N."/>
            <person name="Li J.-L."/>
            <person name="Chen Y.-M."/>
            <person name="Yang Z.-W."/>
            <person name="Zhang L.-Y."/>
            <person name="Han M.-X."/>
            <person name="Xiao M."/>
            <person name="Li W.-J."/>
        </authorList>
    </citation>
    <scope>NUCLEOTIDE SEQUENCE [LARGE SCALE GENOMIC DNA]</scope>
    <source>
        <strain evidence="7">KCTC 52945</strain>
    </source>
</reference>
<dbReference type="InterPro" id="IPR006311">
    <property type="entry name" value="TAT_signal"/>
</dbReference>
<organism evidence="6 7">
    <name type="scientific">Aestuariivirga litoralis</name>
    <dbReference type="NCBI Taxonomy" id="2650924"/>
    <lineage>
        <taxon>Bacteria</taxon>
        <taxon>Pseudomonadati</taxon>
        <taxon>Pseudomonadota</taxon>
        <taxon>Alphaproteobacteria</taxon>
        <taxon>Hyphomicrobiales</taxon>
        <taxon>Aestuariivirgaceae</taxon>
        <taxon>Aestuariivirga</taxon>
    </lineage>
</organism>